<accession>A0ABY7C0I4</accession>
<proteinExistence type="predicted"/>
<dbReference type="RefSeq" id="WP_268881721.1">
    <property type="nucleotide sequence ID" value="NZ_CP114029.1"/>
</dbReference>
<dbReference type="EMBL" id="CP114029">
    <property type="protein sequence ID" value="WAP69281.1"/>
    <property type="molecule type" value="Genomic_DNA"/>
</dbReference>
<sequence>MSPHAILDEPVPRDLIAALATFGCIVAPFPNEWKGLRNGDLLGRLEAESISVLITCDRNMRFQHTIGTRPFALVVLPDQRLARLLPISEQISQAIKSAAPGHVVLLNQTGQFDVLAP</sequence>
<reference evidence="1" key="1">
    <citation type="submission" date="2022-12" db="EMBL/GenBank/DDBJ databases">
        <title>Jiella pelagia sp. nov., isolated from phosphonate enriched culture of Northwest Pacific surface seawater.</title>
        <authorList>
            <person name="Shin D.Y."/>
            <person name="Hwang C.Y."/>
        </authorList>
    </citation>
    <scope>NUCLEOTIDE SEQUENCE</scope>
    <source>
        <strain evidence="1">HL-NP1</strain>
    </source>
</reference>
<keyword evidence="2" id="KW-1185">Reference proteome</keyword>
<evidence type="ECO:0008006" key="3">
    <source>
        <dbReference type="Google" id="ProtNLM"/>
    </source>
</evidence>
<protein>
    <recommendedName>
        <fullName evidence="3">DUF5615 domain-containing protein</fullName>
    </recommendedName>
</protein>
<organism evidence="1 2">
    <name type="scientific">Jiella pelagia</name>
    <dbReference type="NCBI Taxonomy" id="2986949"/>
    <lineage>
        <taxon>Bacteria</taxon>
        <taxon>Pseudomonadati</taxon>
        <taxon>Pseudomonadota</taxon>
        <taxon>Alphaproteobacteria</taxon>
        <taxon>Hyphomicrobiales</taxon>
        <taxon>Aurantimonadaceae</taxon>
        <taxon>Jiella</taxon>
    </lineage>
</organism>
<gene>
    <name evidence="1" type="ORF">OH818_02980</name>
</gene>
<evidence type="ECO:0000313" key="1">
    <source>
        <dbReference type="EMBL" id="WAP69281.1"/>
    </source>
</evidence>
<name>A0ABY7C0I4_9HYPH</name>
<dbReference type="Proteomes" id="UP001164020">
    <property type="component" value="Chromosome"/>
</dbReference>
<evidence type="ECO:0000313" key="2">
    <source>
        <dbReference type="Proteomes" id="UP001164020"/>
    </source>
</evidence>